<comment type="caution">
    <text evidence="4">The sequence shown here is derived from an EMBL/GenBank/DDBJ whole genome shotgun (WGS) entry which is preliminary data.</text>
</comment>
<dbReference type="GO" id="GO:0005829">
    <property type="term" value="C:cytosol"/>
    <property type="evidence" value="ECO:0007669"/>
    <property type="project" value="TreeGrafter"/>
</dbReference>
<sequence>MTTKIVLDVDTGIDDALAILTACRAPEIELLACTATWGNIDVAQAARNTAYVLDIAGRSDVPVAAGAAGPYDGTAPEFSTTVHGADGQGGRADLDFAPVLARESAVDLLLRLSREHAHELEIVAVGPLTNLALALDADPDLPSRVRAVTIMGGASFVPGNVTPGAEANIWHDPEAAQRVFDAAWPVTMVGLDVTMRTLLTEEHRARLAAGGRAGRYAADILDHYFGYYAQVTGERTSANHDALAVAVGCGLVSTVVAPVVHVEVDTTHGPSRGRTVADLRGMWRGWPEVDGARHRVVLEVEPGFEDRMVDLIASA</sequence>
<dbReference type="InterPro" id="IPR023186">
    <property type="entry name" value="IUNH"/>
</dbReference>
<proteinExistence type="predicted"/>
<dbReference type="InterPro" id="IPR001910">
    <property type="entry name" value="Inosine/uridine_hydrolase_dom"/>
</dbReference>
<keyword evidence="5" id="KW-1185">Reference proteome</keyword>
<evidence type="ECO:0000313" key="4">
    <source>
        <dbReference type="EMBL" id="GLJ61073.1"/>
    </source>
</evidence>
<keyword evidence="2" id="KW-0326">Glycosidase</keyword>
<dbReference type="EMBL" id="BSEJ01000004">
    <property type="protein sequence ID" value="GLJ61073.1"/>
    <property type="molecule type" value="Genomic_DNA"/>
</dbReference>
<dbReference type="PANTHER" id="PTHR12304:SF4">
    <property type="entry name" value="URIDINE NUCLEOSIDASE"/>
    <property type="match status" value="1"/>
</dbReference>
<evidence type="ECO:0000313" key="5">
    <source>
        <dbReference type="Proteomes" id="UP001142462"/>
    </source>
</evidence>
<reference evidence="4" key="2">
    <citation type="submission" date="2023-01" db="EMBL/GenBank/DDBJ databases">
        <authorList>
            <person name="Sun Q."/>
            <person name="Evtushenko L."/>
        </authorList>
    </citation>
    <scope>NUCLEOTIDE SEQUENCE</scope>
    <source>
        <strain evidence="4">VKM Ac-1020</strain>
    </source>
</reference>
<keyword evidence="1" id="KW-0378">Hydrolase</keyword>
<dbReference type="Gene3D" id="3.90.245.10">
    <property type="entry name" value="Ribonucleoside hydrolase-like"/>
    <property type="match status" value="1"/>
</dbReference>
<dbReference type="InterPro" id="IPR036452">
    <property type="entry name" value="Ribo_hydro-like"/>
</dbReference>
<dbReference type="RefSeq" id="WP_271172781.1">
    <property type="nucleotide sequence ID" value="NZ_BSEJ01000004.1"/>
</dbReference>
<gene>
    <name evidence="4" type="ORF">GCM10017576_12020</name>
</gene>
<dbReference type="GO" id="GO:0008477">
    <property type="term" value="F:purine nucleosidase activity"/>
    <property type="evidence" value="ECO:0007669"/>
    <property type="project" value="TreeGrafter"/>
</dbReference>
<accession>A0A9W6H2U3</accession>
<dbReference type="PANTHER" id="PTHR12304">
    <property type="entry name" value="INOSINE-URIDINE PREFERRING NUCLEOSIDE HYDROLASE"/>
    <property type="match status" value="1"/>
</dbReference>
<reference evidence="4" key="1">
    <citation type="journal article" date="2014" name="Int. J. Syst. Evol. Microbiol.">
        <title>Complete genome sequence of Corynebacterium casei LMG S-19264T (=DSM 44701T), isolated from a smear-ripened cheese.</title>
        <authorList>
            <consortium name="US DOE Joint Genome Institute (JGI-PGF)"/>
            <person name="Walter F."/>
            <person name="Albersmeier A."/>
            <person name="Kalinowski J."/>
            <person name="Ruckert C."/>
        </authorList>
    </citation>
    <scope>NUCLEOTIDE SEQUENCE</scope>
    <source>
        <strain evidence="4">VKM Ac-1020</strain>
    </source>
</reference>
<dbReference type="CDD" id="cd02650">
    <property type="entry name" value="nuc_hydro_CaPnhB"/>
    <property type="match status" value="1"/>
</dbReference>
<feature type="domain" description="Inosine/uridine-preferring nucleoside hydrolase" evidence="3">
    <location>
        <begin position="5"/>
        <end position="290"/>
    </location>
</feature>
<dbReference type="AlphaFoldDB" id="A0A9W6H2U3"/>
<protein>
    <submittedName>
        <fullName evidence="4">Inosine-uridine nucleoside N-ribohydrolase</fullName>
    </submittedName>
</protein>
<evidence type="ECO:0000256" key="1">
    <source>
        <dbReference type="ARBA" id="ARBA00022801"/>
    </source>
</evidence>
<dbReference type="SUPFAM" id="SSF53590">
    <property type="entry name" value="Nucleoside hydrolase"/>
    <property type="match status" value="1"/>
</dbReference>
<dbReference type="Proteomes" id="UP001142462">
    <property type="component" value="Unassembled WGS sequence"/>
</dbReference>
<dbReference type="GO" id="GO:0006152">
    <property type="term" value="P:purine nucleoside catabolic process"/>
    <property type="evidence" value="ECO:0007669"/>
    <property type="project" value="TreeGrafter"/>
</dbReference>
<evidence type="ECO:0000259" key="3">
    <source>
        <dbReference type="Pfam" id="PF01156"/>
    </source>
</evidence>
<evidence type="ECO:0000256" key="2">
    <source>
        <dbReference type="ARBA" id="ARBA00023295"/>
    </source>
</evidence>
<name>A0A9W6H2U3_9MICO</name>
<dbReference type="Pfam" id="PF01156">
    <property type="entry name" value="IU_nuc_hydro"/>
    <property type="match status" value="1"/>
</dbReference>
<organism evidence="4 5">
    <name type="scientific">Microbacterium barkeri</name>
    <dbReference type="NCBI Taxonomy" id="33917"/>
    <lineage>
        <taxon>Bacteria</taxon>
        <taxon>Bacillati</taxon>
        <taxon>Actinomycetota</taxon>
        <taxon>Actinomycetes</taxon>
        <taxon>Micrococcales</taxon>
        <taxon>Microbacteriaceae</taxon>
        <taxon>Microbacterium</taxon>
    </lineage>
</organism>